<proteinExistence type="predicted"/>
<dbReference type="GO" id="GO:0031514">
    <property type="term" value="C:motile cilium"/>
    <property type="evidence" value="ECO:0007669"/>
    <property type="project" value="TreeGrafter"/>
</dbReference>
<dbReference type="PANTHER" id="PTHR44314:SF1">
    <property type="entry name" value="CILIA- AND FLAGELLA-ASSOCIATED PROTEIN 70"/>
    <property type="match status" value="1"/>
</dbReference>
<dbReference type="Gene3D" id="1.25.40.10">
    <property type="entry name" value="Tetratricopeptide repeat domain"/>
    <property type="match status" value="2"/>
</dbReference>
<name>D2VMV5_NAEGR</name>
<organism evidence="5">
    <name type="scientific">Naegleria gruberi</name>
    <name type="common">Amoeba</name>
    <dbReference type="NCBI Taxonomy" id="5762"/>
    <lineage>
        <taxon>Eukaryota</taxon>
        <taxon>Discoba</taxon>
        <taxon>Heterolobosea</taxon>
        <taxon>Tetramitia</taxon>
        <taxon>Eutetramitia</taxon>
        <taxon>Vahlkampfiidae</taxon>
        <taxon>Naegleria</taxon>
    </lineage>
</organism>
<dbReference type="GO" id="GO:0070062">
    <property type="term" value="C:extracellular exosome"/>
    <property type="evidence" value="ECO:0007669"/>
    <property type="project" value="TreeGrafter"/>
</dbReference>
<dbReference type="STRING" id="5762.D2VMV5"/>
<dbReference type="SMART" id="SM00028">
    <property type="entry name" value="TPR"/>
    <property type="match status" value="7"/>
</dbReference>
<evidence type="ECO:0000256" key="3">
    <source>
        <dbReference type="SAM" id="MobiDB-lite"/>
    </source>
</evidence>
<dbReference type="InterPro" id="IPR019734">
    <property type="entry name" value="TPR_rpt"/>
</dbReference>
<keyword evidence="1" id="KW-0677">Repeat</keyword>
<dbReference type="KEGG" id="ngr:NAEGRDRAFT_70274"/>
<dbReference type="GO" id="GO:0060271">
    <property type="term" value="P:cilium assembly"/>
    <property type="evidence" value="ECO:0007669"/>
    <property type="project" value="TreeGrafter"/>
</dbReference>
<dbReference type="VEuPathDB" id="AmoebaDB:NAEGRDRAFT_70274"/>
<dbReference type="Pfam" id="PF13432">
    <property type="entry name" value="TPR_16"/>
    <property type="match status" value="2"/>
</dbReference>
<dbReference type="InterPro" id="IPR011990">
    <property type="entry name" value="TPR-like_helical_dom_sf"/>
</dbReference>
<dbReference type="OrthoDB" id="10262375at2759"/>
<dbReference type="InterPro" id="IPR052628">
    <property type="entry name" value="CFAP70"/>
</dbReference>
<dbReference type="RefSeq" id="XP_002674552.1">
    <property type="nucleotide sequence ID" value="XM_002674506.1"/>
</dbReference>
<dbReference type="GeneID" id="8856008"/>
<dbReference type="OMA" id="ELNHTGK"/>
<dbReference type="InParanoid" id="D2VMV5"/>
<accession>D2VMV5</accession>
<dbReference type="GO" id="GO:0003341">
    <property type="term" value="P:cilium movement"/>
    <property type="evidence" value="ECO:0007669"/>
    <property type="project" value="TreeGrafter"/>
</dbReference>
<gene>
    <name evidence="4" type="ORF">NAEGRDRAFT_70274</name>
</gene>
<sequence length="868" mass="99047">MAQRTISLGVKFVEGQHWPKPKNAKTPSKYHFSICLLNGDIEKTRVITDAEMGAINIEKSFANIPVEDLLNLVINNSTVDVLHIKMIKGEDDKNAVEFGFLDFNISGLFTKNEVEVVGNVTITEEGATQEEIPTVKLQLSGNLLSIKLGPIVNLPRSWLPKDAQNIADIPLDFTVMCNLPIGSGQRTYFFRNGRMVMRPSTDDPERNEAVVQWPKDKKTFFIDSEAMKAFEKSCVNCECLNFKLYRGIVKEMMMDGWVDQNEKRYRAVFGKTLRELLEPGTKSSKQDIQLGHASADEEFPADPRPKSANKKKKKSKDPTPAQLLPDADHDSKPYVENGSAISIEISFEKPLIPKPEDRTRTNMRPSDIITKRQKVEKKKDIVEKYQEEISGVVDILVEEYRALIERESNFDKEHFIFELNHTGKYFAFKERLKACVVNLVKEKFSHELKSKKEHEVKAFYNDIYVYLVKQMHVAINKIFNKAKEQDRKESPIQEENKQADKWKRLADEAEFEFNYIAAAKYHQERITGTDEELTAEMWYEYGIFSLRVKDLTKAEQSFRETLSRNMAHLECLRMYGVLLCIKGQLKEAEVFLQSSVDLDNNNFISWGVLGMLFSLTGNEKQASQSFLYGDLAMEKSGVDKTLPLKLRVANFLLEVNADSLAEKLLIDCTQHFGESADTLYAFAKMYSIREDYDLANEQLQKSLKIVYKSGRTWELLGMIHLKLGNVTEAEKDLESALSVSTAPTAHMLLRLANIYLSLEKYEKSKDTYLNAANLWSSCTAWLGAGISYYRLGDYNLAEQALNEANIQNNRNADVWGYLSLIALQNRREKEGEKCLREALKHGLKASNPSLINEISASISQFKTLKINI</sequence>
<dbReference type="SUPFAM" id="SSF48452">
    <property type="entry name" value="TPR-like"/>
    <property type="match status" value="2"/>
</dbReference>
<feature type="region of interest" description="Disordered" evidence="3">
    <location>
        <begin position="280"/>
        <end position="334"/>
    </location>
</feature>
<keyword evidence="2" id="KW-0802">TPR repeat</keyword>
<protein>
    <submittedName>
        <fullName evidence="4">Uncharacterized protein</fullName>
    </submittedName>
</protein>
<dbReference type="eggNOG" id="ENOG502QSJ2">
    <property type="taxonomic scope" value="Eukaryota"/>
</dbReference>
<evidence type="ECO:0000313" key="5">
    <source>
        <dbReference type="Proteomes" id="UP000006671"/>
    </source>
</evidence>
<evidence type="ECO:0000256" key="2">
    <source>
        <dbReference type="ARBA" id="ARBA00022803"/>
    </source>
</evidence>
<dbReference type="AlphaFoldDB" id="D2VMV5"/>
<keyword evidence="5" id="KW-1185">Reference proteome</keyword>
<dbReference type="PANTHER" id="PTHR44314">
    <property type="entry name" value="CILIA- AND FLAGELLA-ASSOCIATED PROTEIN 70"/>
    <property type="match status" value="1"/>
</dbReference>
<reference evidence="4 5" key="1">
    <citation type="journal article" date="2010" name="Cell">
        <title>The genome of Naegleria gruberi illuminates early eukaryotic versatility.</title>
        <authorList>
            <person name="Fritz-Laylin L.K."/>
            <person name="Prochnik S.E."/>
            <person name="Ginger M.L."/>
            <person name="Dacks J.B."/>
            <person name="Carpenter M.L."/>
            <person name="Field M.C."/>
            <person name="Kuo A."/>
            <person name="Paredez A."/>
            <person name="Chapman J."/>
            <person name="Pham J."/>
            <person name="Shu S."/>
            <person name="Neupane R."/>
            <person name="Cipriano M."/>
            <person name="Mancuso J."/>
            <person name="Tu H."/>
            <person name="Salamov A."/>
            <person name="Lindquist E."/>
            <person name="Shapiro H."/>
            <person name="Lucas S."/>
            <person name="Grigoriev I.V."/>
            <person name="Cande W.Z."/>
            <person name="Fulton C."/>
            <person name="Rokhsar D.S."/>
            <person name="Dawson S.C."/>
        </authorList>
    </citation>
    <scope>NUCLEOTIDE SEQUENCE [LARGE SCALE GENOMIC DNA]</scope>
    <source>
        <strain evidence="4 5">NEG-M</strain>
    </source>
</reference>
<dbReference type="Proteomes" id="UP000006671">
    <property type="component" value="Unassembled WGS sequence"/>
</dbReference>
<evidence type="ECO:0000313" key="4">
    <source>
        <dbReference type="EMBL" id="EFC41808.1"/>
    </source>
</evidence>
<evidence type="ECO:0000256" key="1">
    <source>
        <dbReference type="ARBA" id="ARBA00022737"/>
    </source>
</evidence>
<dbReference type="EMBL" id="GG738883">
    <property type="protein sequence ID" value="EFC41808.1"/>
    <property type="molecule type" value="Genomic_DNA"/>
</dbReference>